<dbReference type="Pfam" id="PF01557">
    <property type="entry name" value="FAA_hydrolase"/>
    <property type="match status" value="1"/>
</dbReference>
<evidence type="ECO:0000256" key="2">
    <source>
        <dbReference type="ARBA" id="ARBA00001946"/>
    </source>
</evidence>
<accession>A0A939G5L6</accession>
<evidence type="ECO:0000313" key="17">
    <source>
        <dbReference type="EMBL" id="MBO0930456.1"/>
    </source>
</evidence>
<keyword evidence="18" id="KW-1185">Reference proteome</keyword>
<dbReference type="Proteomes" id="UP000664795">
    <property type="component" value="Unassembled WGS sequence"/>
</dbReference>
<dbReference type="RefSeq" id="WP_207334418.1">
    <property type="nucleotide sequence ID" value="NZ_JAFMYU010000003.1"/>
</dbReference>
<gene>
    <name evidence="17" type="primary">fahA</name>
    <name evidence="17" type="ORF">J2I48_05585</name>
</gene>
<dbReference type="Gene3D" id="3.90.850.10">
    <property type="entry name" value="Fumarylacetoacetase-like, C-terminal domain"/>
    <property type="match status" value="1"/>
</dbReference>
<evidence type="ECO:0000256" key="10">
    <source>
        <dbReference type="ARBA" id="ARBA00022878"/>
    </source>
</evidence>
<feature type="binding site" evidence="14">
    <location>
        <position position="223"/>
    </location>
    <ligand>
        <name>Mg(2+)</name>
        <dbReference type="ChEBI" id="CHEBI:18420"/>
    </ligand>
</feature>
<dbReference type="NCBIfam" id="TIGR01266">
    <property type="entry name" value="fum_ac_acetase"/>
    <property type="match status" value="1"/>
</dbReference>
<keyword evidence="8 14" id="KW-0106">Calcium</keyword>
<feature type="binding site" evidence="14">
    <location>
        <position position="189"/>
    </location>
    <ligand>
        <name>Ca(2+)</name>
        <dbReference type="ChEBI" id="CHEBI:29108"/>
    </ligand>
</feature>
<dbReference type="EC" id="3.7.1.2" evidence="5"/>
<feature type="active site" description="Proton acceptor" evidence="12">
    <location>
        <position position="123"/>
    </location>
</feature>
<evidence type="ECO:0000256" key="6">
    <source>
        <dbReference type="ARBA" id="ARBA00022723"/>
    </source>
</evidence>
<keyword evidence="11" id="KW-0585">Phenylalanine catabolism</keyword>
<keyword evidence="7 17" id="KW-0378">Hydrolase</keyword>
<feature type="binding site" evidence="13">
    <location>
        <position position="132"/>
    </location>
    <ligand>
        <name>substrate</name>
    </ligand>
</feature>
<comment type="cofactor">
    <cofactor evidence="2 14">
        <name>Mg(2+)</name>
        <dbReference type="ChEBI" id="CHEBI:18420"/>
    </cofactor>
</comment>
<comment type="caution">
    <text evidence="17">The sequence shown here is derived from an EMBL/GenBank/DDBJ whole genome shotgun (WGS) entry which is preliminary data.</text>
</comment>
<dbReference type="GO" id="GO:0046872">
    <property type="term" value="F:metal ion binding"/>
    <property type="evidence" value="ECO:0007669"/>
    <property type="project" value="UniProtKB-KW"/>
</dbReference>
<feature type="binding site" evidence="13">
    <location>
        <position position="344"/>
    </location>
    <ligand>
        <name>substrate</name>
    </ligand>
</feature>
<dbReference type="PANTHER" id="PTHR43069">
    <property type="entry name" value="FUMARYLACETOACETASE"/>
    <property type="match status" value="1"/>
</dbReference>
<feature type="binding site" evidence="13">
    <location>
        <position position="118"/>
    </location>
    <ligand>
        <name>substrate</name>
    </ligand>
</feature>
<evidence type="ECO:0000256" key="8">
    <source>
        <dbReference type="ARBA" id="ARBA00022837"/>
    </source>
</evidence>
<feature type="binding site" evidence="14">
    <location>
        <position position="191"/>
    </location>
    <ligand>
        <name>Ca(2+)</name>
        <dbReference type="ChEBI" id="CHEBI:29108"/>
    </ligand>
</feature>
<dbReference type="GO" id="GO:1902000">
    <property type="term" value="P:homogentisate catabolic process"/>
    <property type="evidence" value="ECO:0007669"/>
    <property type="project" value="TreeGrafter"/>
</dbReference>
<dbReference type="SUPFAM" id="SSF63433">
    <property type="entry name" value="Fumarylacetoacetate hydrolase, FAH, N-terminal domain"/>
    <property type="match status" value="1"/>
</dbReference>
<feature type="binding site" evidence="14">
    <location>
        <position position="223"/>
    </location>
    <ligand>
        <name>Ca(2+)</name>
        <dbReference type="ChEBI" id="CHEBI:29108"/>
    </ligand>
</feature>
<evidence type="ECO:0000256" key="9">
    <source>
        <dbReference type="ARBA" id="ARBA00022842"/>
    </source>
</evidence>
<evidence type="ECO:0000256" key="11">
    <source>
        <dbReference type="ARBA" id="ARBA00023232"/>
    </source>
</evidence>
<comment type="cofactor">
    <cofactor evidence="1 14">
        <name>Ca(2+)</name>
        <dbReference type="ChEBI" id="CHEBI:29108"/>
    </cofactor>
</comment>
<dbReference type="Pfam" id="PF09298">
    <property type="entry name" value="FAA_hydrolase_N"/>
    <property type="match status" value="1"/>
</dbReference>
<organism evidence="17 18">
    <name type="scientific">Fibrella aquatilis</name>
    <dbReference type="NCBI Taxonomy" id="2817059"/>
    <lineage>
        <taxon>Bacteria</taxon>
        <taxon>Pseudomonadati</taxon>
        <taxon>Bacteroidota</taxon>
        <taxon>Cytophagia</taxon>
        <taxon>Cytophagales</taxon>
        <taxon>Spirosomataceae</taxon>
        <taxon>Fibrella</taxon>
    </lineage>
</organism>
<keyword evidence="9 14" id="KW-0460">Magnesium</keyword>
<dbReference type="InterPro" id="IPR036663">
    <property type="entry name" value="Fumarylacetoacetase_C_sf"/>
</dbReference>
<dbReference type="GO" id="GO:0006559">
    <property type="term" value="P:L-phenylalanine catabolic process"/>
    <property type="evidence" value="ECO:0007669"/>
    <property type="project" value="UniProtKB-KW"/>
</dbReference>
<protein>
    <recommendedName>
        <fullName evidence="5">fumarylacetoacetase</fullName>
        <ecNumber evidence="5">3.7.1.2</ecNumber>
    </recommendedName>
</protein>
<feature type="domain" description="Fumarylacetoacetase N-terminal" evidence="16">
    <location>
        <begin position="8"/>
        <end position="108"/>
    </location>
</feature>
<evidence type="ECO:0000256" key="13">
    <source>
        <dbReference type="PIRSR" id="PIRSR605959-2"/>
    </source>
</evidence>
<dbReference type="EMBL" id="JAFMYU010000003">
    <property type="protein sequence ID" value="MBO0930456.1"/>
    <property type="molecule type" value="Genomic_DNA"/>
</dbReference>
<dbReference type="SUPFAM" id="SSF56529">
    <property type="entry name" value="FAH"/>
    <property type="match status" value="1"/>
</dbReference>
<evidence type="ECO:0000256" key="1">
    <source>
        <dbReference type="ARBA" id="ARBA00001913"/>
    </source>
</evidence>
<dbReference type="AlphaFoldDB" id="A0A939G5L6"/>
<feature type="domain" description="Fumarylacetoacetase-like C-terminal" evidence="15">
    <location>
        <begin position="115"/>
        <end position="406"/>
    </location>
</feature>
<evidence type="ECO:0000256" key="5">
    <source>
        <dbReference type="ARBA" id="ARBA00012094"/>
    </source>
</evidence>
<dbReference type="InterPro" id="IPR015377">
    <property type="entry name" value="Fumarylacetoacetase_N"/>
</dbReference>
<feature type="binding site" evidence="14">
    <location>
        <position position="243"/>
    </location>
    <ligand>
        <name>Mg(2+)</name>
        <dbReference type="ChEBI" id="CHEBI:18420"/>
    </ligand>
</feature>
<evidence type="ECO:0000256" key="7">
    <source>
        <dbReference type="ARBA" id="ARBA00022801"/>
    </source>
</evidence>
<dbReference type="InterPro" id="IPR011234">
    <property type="entry name" value="Fumarylacetoacetase-like_C"/>
</dbReference>
<proteinExistence type="inferred from homology"/>
<comment type="pathway">
    <text evidence="3">Amino-acid degradation; L-phenylalanine degradation; acetoacetate and fumarate from L-phenylalanine: step 6/6.</text>
</comment>
<evidence type="ECO:0000256" key="14">
    <source>
        <dbReference type="PIRSR" id="PIRSR605959-3"/>
    </source>
</evidence>
<feature type="binding site" evidence="14">
    <location>
        <position position="116"/>
    </location>
    <ligand>
        <name>Ca(2+)</name>
        <dbReference type="ChEBI" id="CHEBI:29108"/>
    </ligand>
</feature>
<feature type="binding site" evidence="13">
    <location>
        <position position="234"/>
    </location>
    <ligand>
        <name>substrate</name>
    </ligand>
</feature>
<keyword evidence="6 14" id="KW-0479">Metal-binding</keyword>
<evidence type="ECO:0000256" key="12">
    <source>
        <dbReference type="PIRSR" id="PIRSR605959-1"/>
    </source>
</evidence>
<dbReference type="GO" id="GO:0004334">
    <property type="term" value="F:fumarylacetoacetase activity"/>
    <property type="evidence" value="ECO:0007669"/>
    <property type="project" value="UniProtKB-EC"/>
</dbReference>
<evidence type="ECO:0000256" key="3">
    <source>
        <dbReference type="ARBA" id="ARBA00004782"/>
    </source>
</evidence>
<dbReference type="PANTHER" id="PTHR43069:SF2">
    <property type="entry name" value="FUMARYLACETOACETASE"/>
    <property type="match status" value="1"/>
</dbReference>
<dbReference type="Gene3D" id="2.30.30.230">
    <property type="entry name" value="Fumarylacetoacetase, N-terminal domain"/>
    <property type="match status" value="1"/>
</dbReference>
<evidence type="ECO:0000259" key="16">
    <source>
        <dbReference type="Pfam" id="PF09298"/>
    </source>
</evidence>
<feature type="binding site" evidence="14">
    <location>
        <position position="247"/>
    </location>
    <ligand>
        <name>Mg(2+)</name>
        <dbReference type="ChEBI" id="CHEBI:18420"/>
    </ligand>
</feature>
<name>A0A939G5L6_9BACT</name>
<dbReference type="InterPro" id="IPR005959">
    <property type="entry name" value="Fumarylacetoacetase"/>
</dbReference>
<dbReference type="GO" id="GO:0006572">
    <property type="term" value="P:L-tyrosine catabolic process"/>
    <property type="evidence" value="ECO:0007669"/>
    <property type="project" value="UniProtKB-KW"/>
</dbReference>
<dbReference type="FunFam" id="3.90.850.10:FF:000004">
    <property type="entry name" value="Fumarylacetoacetase"/>
    <property type="match status" value="1"/>
</dbReference>
<evidence type="ECO:0000259" key="15">
    <source>
        <dbReference type="Pfam" id="PF01557"/>
    </source>
</evidence>
<sequence length="408" mass="45150">MHPDFTLHNLPFGIFNTVNSEPRVGVAFGDQIIDMALASNWAIFDDFLTNKQKEAFEQPFLNDFIRLGRPVWRRVREVLQLALTKPTLQCQLPAHAFVPMAEATMHLPVQIGDYTDFYSSIDHATNVGKMFRDPANALLPNWRHLPVGYHGRASSVVVSGTDIRRPSGQMMPKGATQPVFGLSRRLDFELETAFIVGKDSPLGTALTPADFDEHVFGMVLFNDWSARDIQQWEYVPLGPFLGKSFGSSMSPWVVTMEALAPFRVPGYEQDPTPLPYLQETNPLPNLDINLEVVLATSTGDADSGQTVISRSNQRFLYWSQAQQLTHHTVNGCNIRVGDLMASGTISGPERSSWGSLLELSWGGAEPLALANGDTRTFLEDGDTVTFRAWAGEGEHRIGFGEVTGRIVG</sequence>
<keyword evidence="10" id="KW-0828">Tyrosine catabolism</keyword>
<evidence type="ECO:0000256" key="4">
    <source>
        <dbReference type="ARBA" id="ARBA00010211"/>
    </source>
</evidence>
<reference evidence="17 18" key="1">
    <citation type="submission" date="2021-03" db="EMBL/GenBank/DDBJ databases">
        <title>Fibrella sp. HMF5036 genome sequencing and assembly.</title>
        <authorList>
            <person name="Kang H."/>
            <person name="Kim H."/>
            <person name="Bae S."/>
            <person name="Joh K."/>
        </authorList>
    </citation>
    <scope>NUCLEOTIDE SEQUENCE [LARGE SCALE GENOMIC DNA]</scope>
    <source>
        <strain evidence="17 18">HMF5036</strain>
    </source>
</reference>
<dbReference type="InterPro" id="IPR036462">
    <property type="entry name" value="Fumarylacetoacetase_N_sf"/>
</dbReference>
<feature type="binding site" evidence="13">
    <location>
        <position position="230"/>
    </location>
    <ligand>
        <name>substrate</name>
    </ligand>
</feature>
<evidence type="ECO:0000313" key="18">
    <source>
        <dbReference type="Proteomes" id="UP000664795"/>
    </source>
</evidence>
<comment type="similarity">
    <text evidence="4">Belongs to the FAH family.</text>
</comment>